<proteinExistence type="inferred from homology"/>
<evidence type="ECO:0000313" key="6">
    <source>
        <dbReference type="EMBL" id="MBW9063161.1"/>
    </source>
</evidence>
<name>A0ABS7H7D3_9HYPH</name>
<evidence type="ECO:0000256" key="2">
    <source>
        <dbReference type="ARBA" id="ARBA00005695"/>
    </source>
</evidence>
<dbReference type="SUPFAM" id="SSF53850">
    <property type="entry name" value="Periplasmic binding protein-like II"/>
    <property type="match status" value="1"/>
</dbReference>
<evidence type="ECO:0000256" key="4">
    <source>
        <dbReference type="SAM" id="SignalP"/>
    </source>
</evidence>
<dbReference type="Gene3D" id="3.10.105.10">
    <property type="entry name" value="Dipeptide-binding Protein, Domain 3"/>
    <property type="match status" value="1"/>
</dbReference>
<comment type="similarity">
    <text evidence="2">Belongs to the bacterial solute-binding protein 5 family.</text>
</comment>
<dbReference type="InterPro" id="IPR030678">
    <property type="entry name" value="Peptide/Ni-bd"/>
</dbReference>
<feature type="domain" description="Solute-binding protein family 5" evidence="5">
    <location>
        <begin position="115"/>
        <end position="529"/>
    </location>
</feature>
<dbReference type="Proteomes" id="UP000757604">
    <property type="component" value="Unassembled WGS sequence"/>
</dbReference>
<dbReference type="Gene3D" id="3.40.190.10">
    <property type="entry name" value="Periplasmic binding protein-like II"/>
    <property type="match status" value="1"/>
</dbReference>
<dbReference type="CDD" id="cd08497">
    <property type="entry name" value="MbnE-like"/>
    <property type="match status" value="1"/>
</dbReference>
<accession>A0ABS7H7D3</accession>
<evidence type="ECO:0000313" key="7">
    <source>
        <dbReference type="Proteomes" id="UP000757604"/>
    </source>
</evidence>
<keyword evidence="3 4" id="KW-0732">Signal</keyword>
<dbReference type="PANTHER" id="PTHR30290:SF64">
    <property type="entry name" value="ABC TRANSPORTER PERIPLASMIC BINDING PROTEIN"/>
    <property type="match status" value="1"/>
</dbReference>
<protein>
    <submittedName>
        <fullName evidence="6">ABC transporter substrate-binding protein</fullName>
    </submittedName>
</protein>
<organism evidence="6 7">
    <name type="scientific">Rhizobium herbae</name>
    <dbReference type="NCBI Taxonomy" id="508661"/>
    <lineage>
        <taxon>Bacteria</taxon>
        <taxon>Pseudomonadati</taxon>
        <taxon>Pseudomonadota</taxon>
        <taxon>Alphaproteobacteria</taxon>
        <taxon>Hyphomicrobiales</taxon>
        <taxon>Rhizobiaceae</taxon>
        <taxon>Rhizobium/Agrobacterium group</taxon>
        <taxon>Rhizobium</taxon>
    </lineage>
</organism>
<keyword evidence="7" id="KW-1185">Reference proteome</keyword>
<comment type="caution">
    <text evidence="6">The sequence shown here is derived from an EMBL/GenBank/DDBJ whole genome shotgun (WGS) entry which is preliminary data.</text>
</comment>
<dbReference type="PANTHER" id="PTHR30290">
    <property type="entry name" value="PERIPLASMIC BINDING COMPONENT OF ABC TRANSPORTER"/>
    <property type="match status" value="1"/>
</dbReference>
<evidence type="ECO:0000256" key="1">
    <source>
        <dbReference type="ARBA" id="ARBA00004418"/>
    </source>
</evidence>
<dbReference type="EMBL" id="JAEUAO010000002">
    <property type="protein sequence ID" value="MBW9063161.1"/>
    <property type="molecule type" value="Genomic_DNA"/>
</dbReference>
<gene>
    <name evidence="6" type="ORF">JNB71_07510</name>
</gene>
<dbReference type="Pfam" id="PF00496">
    <property type="entry name" value="SBP_bac_5"/>
    <property type="match status" value="1"/>
</dbReference>
<comment type="subcellular location">
    <subcellularLocation>
        <location evidence="1">Periplasm</location>
    </subcellularLocation>
</comment>
<evidence type="ECO:0000256" key="3">
    <source>
        <dbReference type="ARBA" id="ARBA00022729"/>
    </source>
</evidence>
<sequence length="620" mass="69893">MRRIGMNFRDALTLAAVLLPLASPAIAEEPEWHGGTATVGELKYKDGFARFDYVNPDAPKGGNVNLTASGTFDTLNSLLAKGEIAAGMASPPAANLVYDRLMTPSMDEIASDYGLLAEAIAYPDDFGFVKFRLRAEAKWADGQPVTPEDVVFSFEKTKELDPQKEFYYKHVTKAEKTGDREITFSFDEKNNRELPKIVGELMIVPKHWWEGKDAKGVQRDISKTTLEIPMGSGPYKIAAMTPGSTIRYELRDDYWGKNLNVNIGQNNFGSYTYSYYADLDVAFEAFRSGNADYWAENSAKRWATAYNFPAVKDGRIKREIVDNDYRNSGVLVGFVPNLRRAKFQDQRVREALNYAFDFEELKRTIFYNQYDRIDSYFFGSELASSGLPQGRELEILTEMKNQVPPEVFTKEYKNPVGGDQKKQRDNLREAIALFKEAGYELKGNRMVNSKTGEPFGFEILLDGPTIEVVALPFAQNLKKIGVQVSVRTVDASQYTNRWRSRDFDMIYTGWGQSLNPGNEQAEYWGSESAKRDGSQNYAGISDPGIDALIRRIIFAKDRDELIATTKALDRVLLAHHFVVPSYTARYSRLAYSAKLEHPAELPKYAVGFPAIWWSKTAGAQ</sequence>
<evidence type="ECO:0000259" key="5">
    <source>
        <dbReference type="Pfam" id="PF00496"/>
    </source>
</evidence>
<dbReference type="InterPro" id="IPR000914">
    <property type="entry name" value="SBP_5_dom"/>
</dbReference>
<reference evidence="6 7" key="1">
    <citation type="journal article" date="2021" name="MBio">
        <title>Poor Competitiveness of Bradyrhizobium in Pigeon Pea Root Colonization in Indian Soils.</title>
        <authorList>
            <person name="Chalasani D."/>
            <person name="Basu A."/>
            <person name="Pullabhotla S.V.S.R.N."/>
            <person name="Jorrin B."/>
            <person name="Neal A.L."/>
            <person name="Poole P.S."/>
            <person name="Podile A.R."/>
            <person name="Tkacz A."/>
        </authorList>
    </citation>
    <scope>NUCLEOTIDE SEQUENCE [LARGE SCALE GENOMIC DNA]</scope>
    <source>
        <strain evidence="6 7">HU44</strain>
    </source>
</reference>
<dbReference type="InterPro" id="IPR039424">
    <property type="entry name" value="SBP_5"/>
</dbReference>
<feature type="chain" id="PRO_5047058206" evidence="4">
    <location>
        <begin position="28"/>
        <end position="620"/>
    </location>
</feature>
<dbReference type="PIRSF" id="PIRSF002741">
    <property type="entry name" value="MppA"/>
    <property type="match status" value="1"/>
</dbReference>
<feature type="signal peptide" evidence="4">
    <location>
        <begin position="1"/>
        <end position="27"/>
    </location>
</feature>